<dbReference type="EMBL" id="HBEV01000511">
    <property type="protein sequence ID" value="CAD8575839.1"/>
    <property type="molecule type" value="Transcribed_RNA"/>
</dbReference>
<sequence>MAARRGDAIVALVAICAALATLPDARVHGFKANDFKKCETSSFCQRLRDRPEGATREIYSIEGRWEPIGGRGGGWGAVLAKAGEPRPLRVELTPYGDEGVVRLRVDEPAHPRYVVPDVLVDDLSPSEFADVQFAHQSGGKGGTTGARTVFLTKNPDVDVVVTHAPFRVAVRVRGHETTVFNRRSLFEFEYKRDGPAEGESWSESFNSHTDSRPNGPTALAFDVTFPDAEHVYGIPERATSLSLKETRDATGRVMSEPYRMYNLDVFEYLAESPFGLYGSIPVMLAHAKVPSGGTVTSAVYFNNPTETYVDVTKDSEVRSQGFAGFGGRKSTSVDAHWMAESGSMDVFVAPGPTPAAVVRQYTSLTGTTRMPPSFALGYHQCRWNYRDEKDVAEVDAGFDAHDIPYDVLWLDIEHTDGKRYMTWDAGKFPTPRRMIEDVASRGRKMVTIVDPHVKKDDGYPIFKEGKDKNFYVKKADGTTDFDGWCWPGSSTYLDVTSPTVRDWWAGKFALDQYQGSTKDLYIWNDMNEPSVFNGPEVTMQKDLVHAGGVEHREVHNAFGMYYHAATAEGISRRNEERPFVLSRAFFAGTQRIGPIWTGDNAADWDHLRVSIPMVTTLGLTGLTFAGADVGGFFGNPDAELATRWYQIGIYYPFFRGHAHLETKRREPWLFGSESTRTIRDAIRRRYQLMPYLYTLFEAAHREGSPVLRPLWYEFPDDPTAWAREDAVMLGPAILVHPVLAQGAVDVDVSLPDGVWYDFDTGESHVGPKRWRYPVTIADVPTFVRGGHIVPRRDRPRRSTSAMRRDPLTLVVAPDARGDAVGELYLDDGVSFEHQTRGAFVRRALTYAAHKELRCSAPTAASARAGGVEGSRGASANGAADASSVKDFADVSVERVLILGAARHGGAVVNGDARDVVAAPASTRDGAPGGGAVAVRKPGVRIADDWTIALAASAGR</sequence>
<dbReference type="PANTHER" id="PTHR22762">
    <property type="entry name" value="ALPHA-GLUCOSIDASE"/>
    <property type="match status" value="1"/>
</dbReference>
<dbReference type="GO" id="GO:0005975">
    <property type="term" value="P:carbohydrate metabolic process"/>
    <property type="evidence" value="ECO:0007669"/>
    <property type="project" value="InterPro"/>
</dbReference>
<dbReference type="Gene3D" id="2.60.40.1180">
    <property type="entry name" value="Golgi alpha-mannosidase II"/>
    <property type="match status" value="2"/>
</dbReference>
<keyword evidence="6" id="KW-0256">Endoplasmic reticulum</keyword>
<evidence type="ECO:0000256" key="2">
    <source>
        <dbReference type="ARBA" id="ARBA00004833"/>
    </source>
</evidence>
<evidence type="ECO:0000256" key="3">
    <source>
        <dbReference type="ARBA" id="ARBA00007806"/>
    </source>
</evidence>
<dbReference type="Gene3D" id="2.60.40.1760">
    <property type="entry name" value="glycosyl hydrolase (family 31)"/>
    <property type="match status" value="1"/>
</dbReference>
<dbReference type="PANTHER" id="PTHR22762:SF54">
    <property type="entry name" value="BCDNA.GH04962"/>
    <property type="match status" value="1"/>
</dbReference>
<comment type="subcellular location">
    <subcellularLocation>
        <location evidence="1">Endoplasmic reticulum</location>
    </subcellularLocation>
</comment>
<keyword evidence="4 12" id="KW-0732">Signal</keyword>
<evidence type="ECO:0000313" key="16">
    <source>
        <dbReference type="EMBL" id="CAD8575839.1"/>
    </source>
</evidence>
<dbReference type="InterPro" id="IPR030458">
    <property type="entry name" value="Glyco_hydro_31_AS"/>
</dbReference>
<dbReference type="InterPro" id="IPR017853">
    <property type="entry name" value="GH"/>
</dbReference>
<dbReference type="Pfam" id="PF01055">
    <property type="entry name" value="Glyco_hydro_31_2nd"/>
    <property type="match status" value="1"/>
</dbReference>
<dbReference type="Pfam" id="PF13802">
    <property type="entry name" value="Gal_mutarotas_2"/>
    <property type="match status" value="1"/>
</dbReference>
<protein>
    <recommendedName>
        <fullName evidence="9">Glucosidase II subunit alpha</fullName>
    </recommendedName>
</protein>
<dbReference type="GO" id="GO:0090599">
    <property type="term" value="F:alpha-glucosidase activity"/>
    <property type="evidence" value="ECO:0007669"/>
    <property type="project" value="TreeGrafter"/>
</dbReference>
<feature type="region of interest" description="Disordered" evidence="11">
    <location>
        <begin position="857"/>
        <end position="877"/>
    </location>
</feature>
<gene>
    <name evidence="16" type="ORF">MSP1404_LOCUS422</name>
</gene>
<dbReference type="InterPro" id="IPR048395">
    <property type="entry name" value="Glyco_hydro_31_C"/>
</dbReference>
<feature type="domain" description="Glycosyl hydrolase family 31 C-terminal" evidence="15">
    <location>
        <begin position="703"/>
        <end position="789"/>
    </location>
</feature>
<dbReference type="Pfam" id="PF21365">
    <property type="entry name" value="Glyco_hydro_31_3rd"/>
    <property type="match status" value="1"/>
</dbReference>
<feature type="chain" id="PRO_5031075208" description="Glucosidase II subunit alpha" evidence="12">
    <location>
        <begin position="26"/>
        <end position="955"/>
    </location>
</feature>
<keyword evidence="8 10" id="KW-0326">Glycosidase</keyword>
<dbReference type="Gene3D" id="3.20.20.80">
    <property type="entry name" value="Glycosidases"/>
    <property type="match status" value="1"/>
</dbReference>
<feature type="domain" description="Glycoside hydrolase family 31 TIM barrel" evidence="13">
    <location>
        <begin position="369"/>
        <end position="695"/>
    </location>
</feature>
<evidence type="ECO:0000259" key="13">
    <source>
        <dbReference type="Pfam" id="PF01055"/>
    </source>
</evidence>
<proteinExistence type="inferred from homology"/>
<dbReference type="GO" id="GO:0005783">
    <property type="term" value="C:endoplasmic reticulum"/>
    <property type="evidence" value="ECO:0007669"/>
    <property type="project" value="UniProtKB-SubCell"/>
</dbReference>
<evidence type="ECO:0000256" key="6">
    <source>
        <dbReference type="ARBA" id="ARBA00022824"/>
    </source>
</evidence>
<dbReference type="CDD" id="cd06603">
    <property type="entry name" value="GH31_GANC_GANAB_alpha"/>
    <property type="match status" value="1"/>
</dbReference>
<dbReference type="SUPFAM" id="SSF74650">
    <property type="entry name" value="Galactose mutarotase-like"/>
    <property type="match status" value="1"/>
</dbReference>
<dbReference type="FunFam" id="3.20.20.80:FF:000039">
    <property type="entry name" value="Glucosidase, alpha neutral C"/>
    <property type="match status" value="1"/>
</dbReference>
<dbReference type="CDD" id="cd14752">
    <property type="entry name" value="GH31_N"/>
    <property type="match status" value="1"/>
</dbReference>
<reference evidence="16" key="1">
    <citation type="submission" date="2021-01" db="EMBL/GenBank/DDBJ databases">
        <authorList>
            <person name="Corre E."/>
            <person name="Pelletier E."/>
            <person name="Niang G."/>
            <person name="Scheremetjew M."/>
            <person name="Finn R."/>
            <person name="Kale V."/>
            <person name="Holt S."/>
            <person name="Cochrane G."/>
            <person name="Meng A."/>
            <person name="Brown T."/>
            <person name="Cohen L."/>
        </authorList>
    </citation>
    <scope>NUCLEOTIDE SEQUENCE</scope>
    <source>
        <strain evidence="16">CCMP494</strain>
    </source>
</reference>
<evidence type="ECO:0000256" key="1">
    <source>
        <dbReference type="ARBA" id="ARBA00004240"/>
    </source>
</evidence>
<dbReference type="InterPro" id="IPR025887">
    <property type="entry name" value="Glyco_hydro_31_N_dom"/>
</dbReference>
<dbReference type="SUPFAM" id="SSF51445">
    <property type="entry name" value="(Trans)glycosidases"/>
    <property type="match status" value="1"/>
</dbReference>
<dbReference type="InterPro" id="IPR011013">
    <property type="entry name" value="Gal_mutarotase_sf_dom"/>
</dbReference>
<dbReference type="GO" id="GO:0006491">
    <property type="term" value="P:N-glycan processing"/>
    <property type="evidence" value="ECO:0007669"/>
    <property type="project" value="TreeGrafter"/>
</dbReference>
<comment type="pathway">
    <text evidence="2">Glycan metabolism; N-glycan metabolism.</text>
</comment>
<evidence type="ECO:0000256" key="10">
    <source>
        <dbReference type="RuleBase" id="RU361185"/>
    </source>
</evidence>
<evidence type="ECO:0000256" key="5">
    <source>
        <dbReference type="ARBA" id="ARBA00022801"/>
    </source>
</evidence>
<evidence type="ECO:0000259" key="14">
    <source>
        <dbReference type="Pfam" id="PF13802"/>
    </source>
</evidence>
<feature type="signal peptide" evidence="12">
    <location>
        <begin position="1"/>
        <end position="25"/>
    </location>
</feature>
<dbReference type="PROSITE" id="PS00129">
    <property type="entry name" value="GLYCOSYL_HYDROL_F31_1"/>
    <property type="match status" value="1"/>
</dbReference>
<feature type="domain" description="Glycoside hydrolase family 31 N-terminal" evidence="14">
    <location>
        <begin position="97"/>
        <end position="310"/>
    </location>
</feature>
<evidence type="ECO:0000256" key="7">
    <source>
        <dbReference type="ARBA" id="ARBA00023180"/>
    </source>
</evidence>
<keyword evidence="5 10" id="KW-0378">Hydrolase</keyword>
<evidence type="ECO:0000256" key="8">
    <source>
        <dbReference type="ARBA" id="ARBA00023295"/>
    </source>
</evidence>
<evidence type="ECO:0000256" key="9">
    <source>
        <dbReference type="ARBA" id="ARBA00042895"/>
    </source>
</evidence>
<dbReference type="GO" id="GO:0030246">
    <property type="term" value="F:carbohydrate binding"/>
    <property type="evidence" value="ECO:0007669"/>
    <property type="project" value="InterPro"/>
</dbReference>
<evidence type="ECO:0000256" key="11">
    <source>
        <dbReference type="SAM" id="MobiDB-lite"/>
    </source>
</evidence>
<dbReference type="AlphaFoldDB" id="A0A7S0PI73"/>
<dbReference type="InterPro" id="IPR013780">
    <property type="entry name" value="Glyco_hydro_b"/>
</dbReference>
<dbReference type="InterPro" id="IPR000322">
    <property type="entry name" value="Glyco_hydro_31_TIM"/>
</dbReference>
<organism evidence="16">
    <name type="scientific">Micromonas pusilla</name>
    <name type="common">Picoplanktonic green alga</name>
    <name type="synonym">Chromulina pusilla</name>
    <dbReference type="NCBI Taxonomy" id="38833"/>
    <lineage>
        <taxon>Eukaryota</taxon>
        <taxon>Viridiplantae</taxon>
        <taxon>Chlorophyta</taxon>
        <taxon>Mamiellophyceae</taxon>
        <taxon>Mamiellales</taxon>
        <taxon>Mamiellaceae</taxon>
        <taxon>Micromonas</taxon>
    </lineage>
</organism>
<accession>A0A7S0PI73</accession>
<evidence type="ECO:0000259" key="15">
    <source>
        <dbReference type="Pfam" id="PF21365"/>
    </source>
</evidence>
<dbReference type="SUPFAM" id="SSF51011">
    <property type="entry name" value="Glycosyl hydrolase domain"/>
    <property type="match status" value="1"/>
</dbReference>
<evidence type="ECO:0000256" key="12">
    <source>
        <dbReference type="SAM" id="SignalP"/>
    </source>
</evidence>
<evidence type="ECO:0000256" key="4">
    <source>
        <dbReference type="ARBA" id="ARBA00022729"/>
    </source>
</evidence>
<keyword evidence="7" id="KW-0325">Glycoprotein</keyword>
<comment type="similarity">
    <text evidence="3 10">Belongs to the glycosyl hydrolase 31 family.</text>
</comment>
<name>A0A7S0PI73_MICPS</name>